<dbReference type="SMART" id="SM01294">
    <property type="entry name" value="PKS_PP_betabranch"/>
    <property type="match status" value="1"/>
</dbReference>
<dbReference type="Pfam" id="PF00109">
    <property type="entry name" value="ketoacyl-synt"/>
    <property type="match status" value="1"/>
</dbReference>
<dbReference type="Pfam" id="PF00550">
    <property type="entry name" value="PP-binding"/>
    <property type="match status" value="3"/>
</dbReference>
<evidence type="ECO:0000256" key="10">
    <source>
        <dbReference type="ARBA" id="ARBA00023268"/>
    </source>
</evidence>
<keyword evidence="3" id="KW-0596">Phosphopantetheine</keyword>
<comment type="cofactor">
    <cofactor evidence="1">
        <name>pantetheine 4'-phosphate</name>
        <dbReference type="ChEBI" id="CHEBI:47942"/>
    </cofactor>
</comment>
<dbReference type="Gene3D" id="1.10.1200.10">
    <property type="entry name" value="ACP-like"/>
    <property type="match status" value="3"/>
</dbReference>
<comment type="caution">
    <text evidence="15">The sequence shown here is derived from an EMBL/GenBank/DDBJ whole genome shotgun (WGS) entry which is preliminary data.</text>
</comment>
<dbReference type="InterPro" id="IPR020806">
    <property type="entry name" value="PKS_PP-bd"/>
</dbReference>
<proteinExistence type="inferred from homology"/>
<dbReference type="NCBIfam" id="TIGR01733">
    <property type="entry name" value="AA-adenyl-dom"/>
    <property type="match status" value="1"/>
</dbReference>
<evidence type="ECO:0000256" key="1">
    <source>
        <dbReference type="ARBA" id="ARBA00001957"/>
    </source>
</evidence>
<evidence type="ECO:0000256" key="5">
    <source>
        <dbReference type="ARBA" id="ARBA00022598"/>
    </source>
</evidence>
<evidence type="ECO:0000313" key="16">
    <source>
        <dbReference type="Proteomes" id="UP000186058"/>
    </source>
</evidence>
<keyword evidence="9" id="KW-0045">Antibiotic biosynthesis</keyword>
<evidence type="ECO:0000256" key="6">
    <source>
        <dbReference type="ARBA" id="ARBA00022679"/>
    </source>
</evidence>
<accession>A0ABX3EXF5</accession>
<dbReference type="InterPro" id="IPR001763">
    <property type="entry name" value="Rhodanese-like_dom"/>
</dbReference>
<dbReference type="InterPro" id="IPR036736">
    <property type="entry name" value="ACP-like_sf"/>
</dbReference>
<dbReference type="Gene3D" id="3.30.300.30">
    <property type="match status" value="2"/>
</dbReference>
<dbReference type="Gene3D" id="3.30.559.10">
    <property type="entry name" value="Chloramphenicol acetyltransferase-like domain"/>
    <property type="match status" value="4"/>
</dbReference>
<comment type="similarity">
    <text evidence="2">Belongs to the ATP-dependent AMP-binding enzyme family.</text>
</comment>
<feature type="domain" description="Carrier" evidence="12">
    <location>
        <begin position="1934"/>
        <end position="2009"/>
    </location>
</feature>
<keyword evidence="6" id="KW-0808">Transferase</keyword>
<protein>
    <recommendedName>
        <fullName evidence="17">Non-ribosomal peptide synthetase</fullName>
    </recommendedName>
</protein>
<dbReference type="PROSITE" id="PS50206">
    <property type="entry name" value="RHODANESE_3"/>
    <property type="match status" value="1"/>
</dbReference>
<evidence type="ECO:0008006" key="17">
    <source>
        <dbReference type="Google" id="ProtNLM"/>
    </source>
</evidence>
<evidence type="ECO:0000256" key="9">
    <source>
        <dbReference type="ARBA" id="ARBA00023194"/>
    </source>
</evidence>
<dbReference type="Gene3D" id="3.40.47.10">
    <property type="match status" value="1"/>
</dbReference>
<dbReference type="EMBL" id="LVWI01000001">
    <property type="protein sequence ID" value="OKP91555.1"/>
    <property type="molecule type" value="Genomic_DNA"/>
</dbReference>
<evidence type="ECO:0000256" key="4">
    <source>
        <dbReference type="ARBA" id="ARBA00022553"/>
    </source>
</evidence>
<dbReference type="Pfam" id="PF13193">
    <property type="entry name" value="AMP-binding_C"/>
    <property type="match status" value="1"/>
</dbReference>
<feature type="region of interest" description="Disordered" evidence="11">
    <location>
        <begin position="1293"/>
        <end position="1320"/>
    </location>
</feature>
<dbReference type="Pfam" id="PF00202">
    <property type="entry name" value="Aminotran_3"/>
    <property type="match status" value="1"/>
</dbReference>
<dbReference type="NCBIfam" id="TIGR01720">
    <property type="entry name" value="NRPS-para261"/>
    <property type="match status" value="1"/>
</dbReference>
<dbReference type="InterPro" id="IPR020841">
    <property type="entry name" value="PKS_Beta-ketoAc_synthase_dom"/>
</dbReference>
<dbReference type="InterPro" id="IPR015424">
    <property type="entry name" value="PyrdxlP-dep_Trfase"/>
</dbReference>
<dbReference type="PANTHER" id="PTHR45527">
    <property type="entry name" value="NONRIBOSOMAL PEPTIDE SYNTHETASE"/>
    <property type="match status" value="1"/>
</dbReference>
<keyword evidence="7" id="KW-0677">Repeat</keyword>
<sequence>MKKNLLSRMGKERSAPPAIEELSGRDIAIIGMAVKVPGADTLDQFWSNLCRGEEWIGEAPPSRLEAGGLRLSLDLPPRGGYLAEVDTFDSLFFRVPPKEADLMDPYQRLFLETAWSAIEDAGYGGDRLKGSRTGVYVGSGHEHEYKQMIATTNPNLLSAAAAGNLPPIIASRISYLLDLTGPSLVVDTACSSSLLAVHLACQSLALRECDMAIAGGIQLMVNLSGHQPKIGIESSSSTVKAFDEDADGTVRGEGMGAVLLKPLSRAIADNDLVYAVIKSSVSNQDGKSIGITAPNMAAQERLLISAWERAGIDPVSISYIETHGTGTPIGDPIEVHAIQNAFQAYTDRRQFCAIGSLKPNIGHLYHAAGIVSLIKSALALHREQIPPSIHFERPNSRINFQQSPVYVNADLAEWKRSEEVRRCGVSSFGMSGTNCHVILEEARENTRHRLLPIDEDQPAILTLSAKSVTSLRSLIEKYRLFLITADPDSFRDICYTTNIGRGHYEYRLAVVARDPQELREKLAGLRYESFSCTCGELEVGIWFGGPETENKPDPGEKKECDLEQLKDDFWRQAAYHYASGGMVDWNNLHAGRSRRVVSAPTYAFDKLRHWTAFSEANTSGNAVEGKTENKEVVQGMTVISQTDHNHSVTEAVRGIIADISGYGHENIRSDISFMEMGLDSIMLVNARHAIKERFGIDIPLRLFFEELSTVSDVGRYIAGLSPELPMPVTELRDEKAVQETASALAVDENESREYPVEQDAGMLAGMEGIIHKQLDLMARQLLMMENRSSTKPSPIPAPVLHIAAKKAESEAVIINHQTERQQEPAMPLSARSQDRSYVPYQKIETSVKSGFTLPQQRFIDEFIVRYTEKTKKSQLHTQAYREVVANNRNVAGFRPYWKDIVYQIVVDRAEGSSIRDIDGNEYIDLTMGFGVNLFGHNSSFINEAVDRALEKGMCIGPINDTAGQVASALRDLTGMDRAAFFNSGTEAVMVALRLARAGTGRSKIAIFSGSYHGTFDGVLTMSSGTDGAGTPIAPGIPAGMIDDVIVLNYDHPESLRIIEKRAGELAAVLVEPVQSRKPDVQPAEFLKQLRALTARHGTALIFDEVITGFRIHPGGAQAWFGVEADMAVYGKIIGGGLPIGIVAGKPQYLDCIDGGMWAFGNGTFPPHEERRTFVAGTFCQHPLTMNAALAVLRRLQEDGPALQEEVNRKTAVLVDTLNVYFKEEQLPLHIARFGSLFRFVQKTDLELLYYLLIEKGVYIWEGRNCFLSTAHTMGDVERIIGAVKTSIEELRNAGFLPPSPSPGSGQEHPEQSKGSMETQTLPLTGEQRQLWFVSRMKPEISAAYTETAILRLRGNVNAGRLQTAIHQVIRRHGMLRTRFAEDGSVQYTEPFGDVLSRYALYEADVDDKSGELPTPLLPETAEAFDLSTDPLIRFGLLHVGKQDHMFVVQAHHIVADGWSFIRILEEISGYYTEQDRYRVAEAVPFSAFADWQRRISSEESLRAREYWSAKLSAPVTDLIFPASNGLGNTSARLGRRIRKVIDSRLTADLKAYCRQNGTSLYMLMLATYNVLLSRISGLQDITIGIPTSGQLQMGAAHLVGQCVNLLPFSSKLPKSASFASYLSLMMKELLEMLDHQQCSYADIVKELGIKGAAVFLPSIRTIFNFDKPSVFQFGDLEATLELAPADAVKYPVSLNVLDLERELVLELDYENGVCADEDADAWLITYCRLLEDIFADDGKELRLYGLPDSTETECGILELPLPGLLDETFDLDGTGFVADGTGVPCLPGVPGRLYLRADGETSEGHATEIAAVRGAEGHIRLLGRMERLVCVSGFRVHLDQLEAQLERLPWISAVAVALESDVHGAVRLVAYYEAVSGNEPDDRERREYAASVLPDSLIPASWVKVSGPLPKKSGGVDYESLSTVNAEPVKSPAVPVTDMEKLLHRLWQDVLKRRYIGITDHFFELGGNSLAATIIAAKLQAELGNVIPLSLLFQHTTIAELAEVLDNKPKTGAAQIPKAEMATYYPQSAAQRSIFAVEQLGGAGTAYNVTGLITVDGELDLNRLKQAANELIQRHESLRTSFHLEDNEPVQQIHAELSIDIVVHTLVRSGDVASILDTVKPFDLESAPLLRIEAWRGETGGRQYLLLDMHHMIADGISANMIFDELIRVYSGESLPDMKIHFKDYTQWQLGRIGAGYMREGEKYWSRQLQGDIPRLDWTTDYPRPAVRSFEGERYSFSLAHESLKSIREFASTNGITMYNYLLAAYCVLLSKYANQEDIMVGTSVSGRVHPDIERVPGMFVHTIPLRNRVSPDNVFAELVQAVQAGSIQAFEHQEFPLERLLPRLNDDRDMSRNPLFDVMYVFQHEALEPLTMAGGSAVFTAAECKSRTAKFDLTLEAVETPDGMSLHLEYCTALFHPASIEAMGGHLLTILGTVAANPYIPLSEIGLLSPVEREHLQHGFNDTAAQYPENKPVFRLFEEQALRTPLAIAISCEGEHLTYARLNADANRLASLLKNKEVGPDAVVGLVMRRSPELIAAILGIWKAGGCYVPIDPSYPKERIAYILSDSGAQWVITDGEYEELTGYKGDIIRATDGISESSGPVDNPEPAASADNLAYIIYTSGSTGKPKGVMVEHRGLTHYIWWADQMYVRGEELTFSLYSSISFDLTVTSMFTPLLSGNRIVIYPENVETALGRIIEDGEAGIIKLTPSHLKLLHLYKTERSGLRRFIVGGEALETTAAAEIVGLFGPDTEVYNEYGPTETVVGCMIKRYEPRDVRNQVPIGLPIDNIRLYIADSSGRLQAKHLPGELCIAGAGVARGYLNSPELTKEKFVAGMFGEPQRVYRTGDLVRWLPEGGMAYMGRLDEQVKIRGYRIETGEIQNLLLGHPHIREAAVAAKTRASGEKRLCAYYTAEDELEAEGLDAYLSAKIPSYMLPAEYIRMDRLPLSANGKVDYRKLPESARKPGGGNEPAFQEHSLEAELMEVWRDILRVPDAHIDEEFIRLGGDSIKAIQISAQLKKRGIRLEVGDILRGQTVRRISRLAVRLSERTAAPAQLSLEGEVPLAPIQQWFFDQHFAEMNHWNQSLTLAGTVRFDGHKVKETLARLVRYHDALRMSYVRASGGGIKQHCNGAEQQAFAYRFVDGTDMGVEAAGTARDRMILDMHRSINLENGPLVQAGLFRSKDADEVTLVIHHLVIDAVSWRILLDDFHDIYSALRQGIEPKLPVKTDSYKLYTKALIDYASSGLQTRELQYWEKQSLLPASLIPKDTDVGNGTVRDAVARSLNFTGTATSALLEVAKGHYRSDTAVLLLAALGHTLGNLGIMDGAWINMEGHGREPFGGHPDYSRTVGWFTSHYPVYLDTAAAGAPDQYAVLLNHALRGIPHRGAGYNVLKYLLQEEPGAGREALRIRPAISFNYLGEMNDEAYRDLFRLAELPLNGTESPDSERPFSIAVNALLTDNRLTVEVEYNRFEYGEGTIQRFLQGFLSGIDRVISYSGQTGLMGAAPEYCDLVPPGELTALMADSRADIQKVYPLSPMQESMLFHHLRYPDSEAYFEQCVIRFRGPMNPELLKRCFQTVSDRHDILRTSFAVWRLDRPLQTVAESWDVPFRYEDWTIAGERGGTRELNLYLTQDRDKRFDLLGDIPLRVSLIRTDEEEYCIVWSFHHILLDGWSVGMIMRELLSLYSALDSGDQPRMIHAPAYSEYIRWVESRDRIAAEGYWRSYLSGYRGAPLLPRDIDEGVSSYDHGELTRTLADDLRDRLIKLSAERSVTLNILIQAAWGTVLHKLNDTDDVVFGAVVSGRSPEVKDIGEMMGLFINTVPVRVKAGAQTFLELALGLQRDMLDREPNSYLPLSAIQNTGGGVSLDHVLVFENYPLQLDLPRGLEMAGYEWFEHTNYDFNVIVEPQEDILIRFVYNRTVFDELELEDVLACFIAVLCRIADNPEIPLSEIALEEATDGMEKTGTAIEFHF</sequence>
<feature type="domain" description="Rhodanese" evidence="13">
    <location>
        <begin position="3301"/>
        <end position="3339"/>
    </location>
</feature>
<dbReference type="CDD" id="cd19531">
    <property type="entry name" value="LCL_NRPS-like"/>
    <property type="match status" value="1"/>
</dbReference>
<evidence type="ECO:0000259" key="12">
    <source>
        <dbReference type="PROSITE" id="PS50075"/>
    </source>
</evidence>
<dbReference type="CDD" id="cd00833">
    <property type="entry name" value="PKS"/>
    <property type="match status" value="1"/>
</dbReference>
<dbReference type="PROSITE" id="PS00600">
    <property type="entry name" value="AA_TRANSFER_CLASS_3"/>
    <property type="match status" value="1"/>
</dbReference>
<organism evidence="15 16">
    <name type="scientific">Paenibacillus helianthi</name>
    <dbReference type="NCBI Taxonomy" id="1349432"/>
    <lineage>
        <taxon>Bacteria</taxon>
        <taxon>Bacillati</taxon>
        <taxon>Bacillota</taxon>
        <taxon>Bacilli</taxon>
        <taxon>Bacillales</taxon>
        <taxon>Paenibacillaceae</taxon>
        <taxon>Paenibacillus</taxon>
    </lineage>
</organism>
<evidence type="ECO:0000259" key="13">
    <source>
        <dbReference type="PROSITE" id="PS50206"/>
    </source>
</evidence>
<dbReference type="Gene3D" id="2.30.38.10">
    <property type="entry name" value="Luciferase, Domain 3"/>
    <property type="match status" value="1"/>
</dbReference>
<dbReference type="SMART" id="SM00823">
    <property type="entry name" value="PKS_PP"/>
    <property type="match status" value="3"/>
</dbReference>
<evidence type="ECO:0000313" key="15">
    <source>
        <dbReference type="EMBL" id="OKP91555.1"/>
    </source>
</evidence>
<dbReference type="InterPro" id="IPR020845">
    <property type="entry name" value="AMP-binding_CS"/>
</dbReference>
<dbReference type="PROSITE" id="PS52004">
    <property type="entry name" value="KS3_2"/>
    <property type="match status" value="1"/>
</dbReference>
<dbReference type="Gene3D" id="3.40.640.10">
    <property type="entry name" value="Type I PLP-dependent aspartate aminotransferase-like (Major domain)"/>
    <property type="match status" value="1"/>
</dbReference>
<dbReference type="SUPFAM" id="SSF47336">
    <property type="entry name" value="ACP-like"/>
    <property type="match status" value="3"/>
</dbReference>
<evidence type="ECO:0000259" key="14">
    <source>
        <dbReference type="PROSITE" id="PS52004"/>
    </source>
</evidence>
<dbReference type="SMART" id="SM00825">
    <property type="entry name" value="PKS_KS"/>
    <property type="match status" value="1"/>
</dbReference>
<dbReference type="InterPro" id="IPR009081">
    <property type="entry name" value="PP-bd_ACP"/>
</dbReference>
<dbReference type="InterPro" id="IPR025110">
    <property type="entry name" value="AMP-bd_C"/>
</dbReference>
<dbReference type="SUPFAM" id="SSF56801">
    <property type="entry name" value="Acetyl-CoA synthetase-like"/>
    <property type="match status" value="2"/>
</dbReference>
<evidence type="ECO:0000256" key="2">
    <source>
        <dbReference type="ARBA" id="ARBA00006432"/>
    </source>
</evidence>
<dbReference type="SUPFAM" id="SSF53383">
    <property type="entry name" value="PLP-dependent transferases"/>
    <property type="match status" value="1"/>
</dbReference>
<dbReference type="CDD" id="cd19534">
    <property type="entry name" value="E_NRPS"/>
    <property type="match status" value="1"/>
</dbReference>
<dbReference type="Pfam" id="PF00668">
    <property type="entry name" value="Condensation"/>
    <property type="match status" value="4"/>
</dbReference>
<dbReference type="Pfam" id="PF22621">
    <property type="entry name" value="CurL-like_PKS_C"/>
    <property type="match status" value="1"/>
</dbReference>
<dbReference type="Proteomes" id="UP000186058">
    <property type="component" value="Unassembled WGS sequence"/>
</dbReference>
<dbReference type="InterPro" id="IPR010071">
    <property type="entry name" value="AA_adenyl_dom"/>
</dbReference>
<dbReference type="Pfam" id="PF02801">
    <property type="entry name" value="Ketoacyl-synt_C"/>
    <property type="match status" value="1"/>
</dbReference>
<dbReference type="Gene3D" id="3.90.1150.10">
    <property type="entry name" value="Aspartate Aminotransferase, domain 1"/>
    <property type="match status" value="1"/>
</dbReference>
<reference evidence="15 16" key="1">
    <citation type="submission" date="2016-03" db="EMBL/GenBank/DDBJ databases">
        <authorList>
            <person name="Sant'Anna F.H."/>
            <person name="Ambrosini A."/>
            <person name="Souza R."/>
            <person name="Bach E."/>
            <person name="Fernandes G."/>
            <person name="Balsanelli E."/>
            <person name="Baura V.A."/>
            <person name="Souza E.M."/>
            <person name="Passaglia L."/>
        </authorList>
    </citation>
    <scope>NUCLEOTIDE SEQUENCE [LARGE SCALE GENOMIC DNA]</scope>
    <source>
        <strain evidence="15 16">P26E</strain>
    </source>
</reference>
<keyword evidence="5" id="KW-0436">Ligase</keyword>
<dbReference type="RefSeq" id="WP_074106213.1">
    <property type="nucleotide sequence ID" value="NZ_LVWI01000001.1"/>
</dbReference>
<dbReference type="InterPro" id="IPR023213">
    <property type="entry name" value="CAT-like_dom_sf"/>
</dbReference>
<dbReference type="PROSITE" id="PS00455">
    <property type="entry name" value="AMP_BINDING"/>
    <property type="match status" value="1"/>
</dbReference>
<dbReference type="InterPro" id="IPR015421">
    <property type="entry name" value="PyrdxlP-dep_Trfase_major"/>
</dbReference>
<keyword evidence="10" id="KW-0511">Multifunctional enzyme</keyword>
<dbReference type="CDD" id="cd19543">
    <property type="entry name" value="DCL_NRPS"/>
    <property type="match status" value="1"/>
</dbReference>
<dbReference type="Gene3D" id="3.40.50.980">
    <property type="match status" value="2"/>
</dbReference>
<dbReference type="PROSITE" id="PS00606">
    <property type="entry name" value="KS3_1"/>
    <property type="match status" value="1"/>
</dbReference>
<dbReference type="SUPFAM" id="SSF52777">
    <property type="entry name" value="CoA-dependent acyltransferases"/>
    <property type="match status" value="8"/>
</dbReference>
<feature type="domain" description="Ketosynthase family 3 (KS3)" evidence="14">
    <location>
        <begin position="24"/>
        <end position="441"/>
    </location>
</feature>
<dbReference type="Gene3D" id="1.10.1240.100">
    <property type="match status" value="1"/>
</dbReference>
<dbReference type="InterPro" id="IPR014030">
    <property type="entry name" value="Ketoacyl_synth_N"/>
</dbReference>
<dbReference type="Pfam" id="PF00501">
    <property type="entry name" value="AMP-binding"/>
    <property type="match status" value="1"/>
</dbReference>
<name>A0ABX3EXF5_9BACL</name>
<dbReference type="Gene3D" id="3.30.559.30">
    <property type="entry name" value="Nonribosomal peptide synthetase, condensation domain"/>
    <property type="match status" value="4"/>
</dbReference>
<dbReference type="SUPFAM" id="SSF53901">
    <property type="entry name" value="Thiolase-like"/>
    <property type="match status" value="1"/>
</dbReference>
<dbReference type="InterPro" id="IPR015422">
    <property type="entry name" value="PyrdxlP-dep_Trfase_small"/>
</dbReference>
<evidence type="ECO:0000256" key="3">
    <source>
        <dbReference type="ARBA" id="ARBA00022450"/>
    </source>
</evidence>
<dbReference type="InterPro" id="IPR005814">
    <property type="entry name" value="Aminotrans_3"/>
</dbReference>
<dbReference type="InterPro" id="IPR049704">
    <property type="entry name" value="Aminotrans_3_PPA_site"/>
</dbReference>
<feature type="domain" description="Carrier" evidence="12">
    <location>
        <begin position="646"/>
        <end position="721"/>
    </location>
</feature>
<gene>
    <name evidence="15" type="ORF">A3844_00020</name>
</gene>
<evidence type="ECO:0000256" key="7">
    <source>
        <dbReference type="ARBA" id="ARBA00022737"/>
    </source>
</evidence>
<dbReference type="PROSITE" id="PS50075">
    <property type="entry name" value="CARRIER"/>
    <property type="match status" value="3"/>
</dbReference>
<dbReference type="InterPro" id="IPR045851">
    <property type="entry name" value="AMP-bd_C_sf"/>
</dbReference>
<dbReference type="PANTHER" id="PTHR45527:SF1">
    <property type="entry name" value="FATTY ACID SYNTHASE"/>
    <property type="match status" value="1"/>
</dbReference>
<dbReference type="InterPro" id="IPR018201">
    <property type="entry name" value="Ketoacyl_synth_AS"/>
</dbReference>
<feature type="domain" description="Carrier" evidence="12">
    <location>
        <begin position="2972"/>
        <end position="3046"/>
    </location>
</feature>
<dbReference type="InterPro" id="IPR010060">
    <property type="entry name" value="NRPS_synth"/>
</dbReference>
<dbReference type="InterPro" id="IPR001242">
    <property type="entry name" value="Condensation_dom"/>
</dbReference>
<evidence type="ECO:0000256" key="11">
    <source>
        <dbReference type="SAM" id="MobiDB-lite"/>
    </source>
</evidence>
<keyword evidence="16" id="KW-1185">Reference proteome</keyword>
<dbReference type="InterPro" id="IPR006162">
    <property type="entry name" value="Ppantetheine_attach_site"/>
</dbReference>
<keyword evidence="8" id="KW-0663">Pyridoxal phosphate</keyword>
<dbReference type="InterPro" id="IPR000873">
    <property type="entry name" value="AMP-dep_synth/lig_dom"/>
</dbReference>
<keyword evidence="4" id="KW-0597">Phosphoprotein</keyword>
<dbReference type="InterPro" id="IPR014031">
    <property type="entry name" value="Ketoacyl_synth_C"/>
</dbReference>
<dbReference type="PROSITE" id="PS00012">
    <property type="entry name" value="PHOSPHOPANTETHEINE"/>
    <property type="match status" value="2"/>
</dbReference>
<evidence type="ECO:0000256" key="8">
    <source>
        <dbReference type="ARBA" id="ARBA00022898"/>
    </source>
</evidence>
<dbReference type="InterPro" id="IPR016039">
    <property type="entry name" value="Thiolase-like"/>
</dbReference>